<name>A0AAV7FLV6_DENCH</name>
<comment type="caution">
    <text evidence="2">The sequence shown here is derived from an EMBL/GenBank/DDBJ whole genome shotgun (WGS) entry which is preliminary data.</text>
</comment>
<evidence type="ECO:0000313" key="3">
    <source>
        <dbReference type="Proteomes" id="UP000775213"/>
    </source>
</evidence>
<protein>
    <submittedName>
        <fullName evidence="2">Uncharacterized protein</fullName>
    </submittedName>
</protein>
<gene>
    <name evidence="2" type="ORF">IEQ34_026659</name>
</gene>
<feature type="compositionally biased region" description="Basic residues" evidence="1">
    <location>
        <begin position="79"/>
        <end position="88"/>
    </location>
</feature>
<dbReference type="EMBL" id="JAGFBR010000772">
    <property type="protein sequence ID" value="KAH0435249.1"/>
    <property type="molecule type" value="Genomic_DNA"/>
</dbReference>
<proteinExistence type="predicted"/>
<feature type="compositionally biased region" description="Basic residues" evidence="1">
    <location>
        <begin position="34"/>
        <end position="52"/>
    </location>
</feature>
<dbReference type="AlphaFoldDB" id="A0AAV7FLV6"/>
<sequence>MSKRGIKANREEGRKGRKLQPPSSSSTTTEVLPHHRRVLPHHRRTTKGRRSSIKPPPDHQRTSKCHLKPECPIDAKTRSLPRKPKHSVHISIPEPGQEADRRQHFKPDPERPPELDRSAKTGATAEPGNLHGLLITSFKPFIAPAKPVGSHGSAELNRECFHKFLPLKVGGKGGEIWHLVGSPHGLYITGNMLSEENETNN</sequence>
<dbReference type="Proteomes" id="UP000775213">
    <property type="component" value="Unassembled WGS sequence"/>
</dbReference>
<feature type="compositionally biased region" description="Basic and acidic residues" evidence="1">
    <location>
        <begin position="56"/>
        <end position="77"/>
    </location>
</feature>
<organism evidence="2 3">
    <name type="scientific">Dendrobium chrysotoxum</name>
    <name type="common">Orchid</name>
    <dbReference type="NCBI Taxonomy" id="161865"/>
    <lineage>
        <taxon>Eukaryota</taxon>
        <taxon>Viridiplantae</taxon>
        <taxon>Streptophyta</taxon>
        <taxon>Embryophyta</taxon>
        <taxon>Tracheophyta</taxon>
        <taxon>Spermatophyta</taxon>
        <taxon>Magnoliopsida</taxon>
        <taxon>Liliopsida</taxon>
        <taxon>Asparagales</taxon>
        <taxon>Orchidaceae</taxon>
        <taxon>Epidendroideae</taxon>
        <taxon>Malaxideae</taxon>
        <taxon>Dendrobiinae</taxon>
        <taxon>Dendrobium</taxon>
    </lineage>
</organism>
<evidence type="ECO:0000256" key="1">
    <source>
        <dbReference type="SAM" id="MobiDB-lite"/>
    </source>
</evidence>
<evidence type="ECO:0000313" key="2">
    <source>
        <dbReference type="EMBL" id="KAH0435249.1"/>
    </source>
</evidence>
<keyword evidence="3" id="KW-1185">Reference proteome</keyword>
<accession>A0AAV7FLV6</accession>
<feature type="compositionally biased region" description="Basic and acidic residues" evidence="1">
    <location>
        <begin position="98"/>
        <end position="119"/>
    </location>
</feature>
<reference evidence="2 3" key="1">
    <citation type="journal article" date="2021" name="Hortic Res">
        <title>Chromosome-scale assembly of the Dendrobium chrysotoxum genome enhances the understanding of orchid evolution.</title>
        <authorList>
            <person name="Zhang Y."/>
            <person name="Zhang G.Q."/>
            <person name="Zhang D."/>
            <person name="Liu X.D."/>
            <person name="Xu X.Y."/>
            <person name="Sun W.H."/>
            <person name="Yu X."/>
            <person name="Zhu X."/>
            <person name="Wang Z.W."/>
            <person name="Zhao X."/>
            <person name="Zhong W.Y."/>
            <person name="Chen H."/>
            <person name="Yin W.L."/>
            <person name="Huang T."/>
            <person name="Niu S.C."/>
            <person name="Liu Z.J."/>
        </authorList>
    </citation>
    <scope>NUCLEOTIDE SEQUENCE [LARGE SCALE GENOMIC DNA]</scope>
    <source>
        <strain evidence="2">Lindl</strain>
    </source>
</reference>
<feature type="region of interest" description="Disordered" evidence="1">
    <location>
        <begin position="1"/>
        <end position="128"/>
    </location>
</feature>
<feature type="compositionally biased region" description="Polar residues" evidence="1">
    <location>
        <begin position="21"/>
        <end position="30"/>
    </location>
</feature>